<dbReference type="GO" id="GO:0003723">
    <property type="term" value="F:RNA binding"/>
    <property type="evidence" value="ECO:0007669"/>
    <property type="project" value="UniProtKB-UniRule"/>
</dbReference>
<proteinExistence type="inferred from homology"/>
<dbReference type="CDD" id="cd22533">
    <property type="entry name" value="KH-II_YlqC-like"/>
    <property type="match status" value="1"/>
</dbReference>
<feature type="compositionally biased region" description="Basic and acidic residues" evidence="4">
    <location>
        <begin position="93"/>
        <end position="109"/>
    </location>
</feature>
<keyword evidence="3" id="KW-0133">Cell shape</keyword>
<keyword evidence="3" id="KW-0961">Cell wall biogenesis/degradation</keyword>
<dbReference type="InterPro" id="IPR020627">
    <property type="entry name" value="KhpA"/>
</dbReference>
<keyword evidence="2 3" id="KW-0694">RNA-binding</keyword>
<keyword evidence="3" id="KW-0143">Chaperone</keyword>
<comment type="function">
    <text evidence="3">A probable RNA chaperone. Forms a complex with KhpB which binds to cellular RNA and controls its expression. Plays a role in peptidoglycan (PG) homeostasis and cell length regulation.</text>
</comment>
<dbReference type="PANTHER" id="PTHR34654">
    <property type="entry name" value="UPF0109 PROTEIN SCO5592"/>
    <property type="match status" value="1"/>
</dbReference>
<dbReference type="GO" id="GO:0071555">
    <property type="term" value="P:cell wall organization"/>
    <property type="evidence" value="ECO:0007669"/>
    <property type="project" value="UniProtKB-KW"/>
</dbReference>
<dbReference type="AlphaFoldDB" id="A0A1G2CQF3"/>
<dbReference type="InterPro" id="IPR009019">
    <property type="entry name" value="KH_sf_prok-type"/>
</dbReference>
<evidence type="ECO:0000313" key="6">
    <source>
        <dbReference type="Proteomes" id="UP000178348"/>
    </source>
</evidence>
<dbReference type="HAMAP" id="MF_00088">
    <property type="entry name" value="KhpA"/>
    <property type="match status" value="1"/>
</dbReference>
<evidence type="ECO:0000256" key="3">
    <source>
        <dbReference type="HAMAP-Rule" id="MF_00088"/>
    </source>
</evidence>
<evidence type="ECO:0000256" key="1">
    <source>
        <dbReference type="ARBA" id="ARBA00022490"/>
    </source>
</evidence>
<gene>
    <name evidence="3" type="primary">khpA</name>
    <name evidence="5" type="ORF">A2946_03025</name>
</gene>
<dbReference type="GO" id="GO:0005737">
    <property type="term" value="C:cytoplasm"/>
    <property type="evidence" value="ECO:0007669"/>
    <property type="project" value="UniProtKB-SubCell"/>
</dbReference>
<evidence type="ECO:0000313" key="5">
    <source>
        <dbReference type="EMBL" id="OGZ02678.1"/>
    </source>
</evidence>
<keyword evidence="1 3" id="KW-0963">Cytoplasm</keyword>
<comment type="subcellular location">
    <subcellularLocation>
        <location evidence="3">Cytoplasm</location>
    </subcellularLocation>
</comment>
<evidence type="ECO:0000256" key="2">
    <source>
        <dbReference type="ARBA" id="ARBA00022884"/>
    </source>
</evidence>
<accession>A0A1G2CQF3</accession>
<evidence type="ECO:0000256" key="4">
    <source>
        <dbReference type="SAM" id="MobiDB-lite"/>
    </source>
</evidence>
<dbReference type="GO" id="GO:0008360">
    <property type="term" value="P:regulation of cell shape"/>
    <property type="evidence" value="ECO:0007669"/>
    <property type="project" value="UniProtKB-KW"/>
</dbReference>
<feature type="region of interest" description="Disordered" evidence="4">
    <location>
        <begin position="81"/>
        <end position="109"/>
    </location>
</feature>
<dbReference type="SUPFAM" id="SSF54814">
    <property type="entry name" value="Prokaryotic type KH domain (KH-domain type II)"/>
    <property type="match status" value="1"/>
</dbReference>
<sequence length="109" mass="12222">MDTNKESDKEFLEFLVKAIVDHPDDVRVDRKVDEMGVLLTLHVNPLDMGQVIGRHGETANKAIRPLLKIVGIKNNARVNLRIEEPEGGMRSPRPHDQDQSSEEKPSAGM</sequence>
<reference evidence="5 6" key="1">
    <citation type="journal article" date="2016" name="Nat. Commun.">
        <title>Thousands of microbial genomes shed light on interconnected biogeochemical processes in an aquifer system.</title>
        <authorList>
            <person name="Anantharaman K."/>
            <person name="Brown C.T."/>
            <person name="Hug L.A."/>
            <person name="Sharon I."/>
            <person name="Castelle C.J."/>
            <person name="Probst A.J."/>
            <person name="Thomas B.C."/>
            <person name="Singh A."/>
            <person name="Wilkins M.J."/>
            <person name="Karaoz U."/>
            <person name="Brodie E.L."/>
            <person name="Williams K.H."/>
            <person name="Hubbard S.S."/>
            <person name="Banfield J.F."/>
        </authorList>
    </citation>
    <scope>NUCLEOTIDE SEQUENCE [LARGE SCALE GENOMIC DNA]</scope>
</reference>
<dbReference type="PANTHER" id="PTHR34654:SF1">
    <property type="entry name" value="RNA-BINDING PROTEIN KHPA"/>
    <property type="match status" value="1"/>
</dbReference>
<dbReference type="Proteomes" id="UP000178348">
    <property type="component" value="Unassembled WGS sequence"/>
</dbReference>
<comment type="caution">
    <text evidence="5">The sequence shown here is derived from an EMBL/GenBank/DDBJ whole genome shotgun (WGS) entry which is preliminary data.</text>
</comment>
<protein>
    <recommendedName>
        <fullName evidence="3">RNA-binding protein KhpA</fullName>
    </recommendedName>
    <alternativeName>
        <fullName evidence="3">KH-domain protein A</fullName>
    </alternativeName>
</protein>
<dbReference type="EMBL" id="MHLB01000004">
    <property type="protein sequence ID" value="OGZ02678.1"/>
    <property type="molecule type" value="Genomic_DNA"/>
</dbReference>
<comment type="subunit">
    <text evidence="3">Forms a complex with KhpB.</text>
</comment>
<dbReference type="GO" id="GO:0009252">
    <property type="term" value="P:peptidoglycan biosynthetic process"/>
    <property type="evidence" value="ECO:0007669"/>
    <property type="project" value="UniProtKB-UniRule"/>
</dbReference>
<organism evidence="5 6">
    <name type="scientific">Candidatus Liptonbacteria bacterium RIFCSPLOWO2_01_FULL_53_13</name>
    <dbReference type="NCBI Taxonomy" id="1798651"/>
    <lineage>
        <taxon>Bacteria</taxon>
        <taxon>Candidatus Liptoniibacteriota</taxon>
    </lineage>
</organism>
<name>A0A1G2CQF3_9BACT</name>
<dbReference type="Pfam" id="PF13083">
    <property type="entry name" value="KH_KhpA-B"/>
    <property type="match status" value="1"/>
</dbReference>
<comment type="similarity">
    <text evidence="3">Belongs to the KhpA RNA-binding protein family.</text>
</comment>